<dbReference type="AlphaFoldDB" id="A0A9J2PVJ9"/>
<dbReference type="InterPro" id="IPR015919">
    <property type="entry name" value="Cadherin-like_sf"/>
</dbReference>
<dbReference type="InterPro" id="IPR020894">
    <property type="entry name" value="Cadherin_CS"/>
</dbReference>
<keyword evidence="3" id="KW-0677">Repeat</keyword>
<keyword evidence="2" id="KW-0812">Transmembrane</keyword>
<evidence type="ECO:0000256" key="7">
    <source>
        <dbReference type="ARBA" id="ARBA00023136"/>
    </source>
</evidence>
<evidence type="ECO:0000313" key="11">
    <source>
        <dbReference type="Proteomes" id="UP000036681"/>
    </source>
</evidence>
<feature type="domain" description="Cadherin" evidence="10">
    <location>
        <begin position="7"/>
        <end position="92"/>
    </location>
</feature>
<organism evidence="11 12">
    <name type="scientific">Ascaris lumbricoides</name>
    <name type="common">Giant roundworm</name>
    <dbReference type="NCBI Taxonomy" id="6252"/>
    <lineage>
        <taxon>Eukaryota</taxon>
        <taxon>Metazoa</taxon>
        <taxon>Ecdysozoa</taxon>
        <taxon>Nematoda</taxon>
        <taxon>Chromadorea</taxon>
        <taxon>Rhabditida</taxon>
        <taxon>Spirurina</taxon>
        <taxon>Ascaridomorpha</taxon>
        <taxon>Ascaridoidea</taxon>
        <taxon>Ascarididae</taxon>
        <taxon>Ascaris</taxon>
    </lineage>
</organism>
<evidence type="ECO:0000256" key="6">
    <source>
        <dbReference type="ARBA" id="ARBA00022989"/>
    </source>
</evidence>
<dbReference type="PRINTS" id="PR00205">
    <property type="entry name" value="CADHERIN"/>
</dbReference>
<dbReference type="PROSITE" id="PS50268">
    <property type="entry name" value="CADHERIN_2"/>
    <property type="match status" value="5"/>
</dbReference>
<evidence type="ECO:0000256" key="5">
    <source>
        <dbReference type="ARBA" id="ARBA00022889"/>
    </source>
</evidence>
<keyword evidence="8" id="KW-0325">Glycoprotein</keyword>
<feature type="domain" description="Cadherin" evidence="10">
    <location>
        <begin position="187"/>
        <end position="289"/>
    </location>
</feature>
<feature type="domain" description="Cadherin" evidence="10">
    <location>
        <begin position="297"/>
        <end position="323"/>
    </location>
</feature>
<evidence type="ECO:0000256" key="4">
    <source>
        <dbReference type="ARBA" id="ARBA00022837"/>
    </source>
</evidence>
<evidence type="ECO:0000313" key="12">
    <source>
        <dbReference type="WBParaSite" id="ALUE_0001342801-mRNA-1"/>
    </source>
</evidence>
<evidence type="ECO:0000256" key="3">
    <source>
        <dbReference type="ARBA" id="ARBA00022737"/>
    </source>
</evidence>
<dbReference type="FunFam" id="2.60.40.60:FF:000020">
    <property type="entry name" value="Dachsous cadherin-related 1b"/>
    <property type="match status" value="1"/>
</dbReference>
<dbReference type="PANTHER" id="PTHR24026:SF136">
    <property type="entry name" value="PROTOCADHERIN-23"/>
    <property type="match status" value="1"/>
</dbReference>
<dbReference type="PROSITE" id="PS00232">
    <property type="entry name" value="CADHERIN_1"/>
    <property type="match status" value="2"/>
</dbReference>
<keyword evidence="4 9" id="KW-0106">Calcium</keyword>
<dbReference type="SMART" id="SM00112">
    <property type="entry name" value="CA"/>
    <property type="match status" value="5"/>
</dbReference>
<dbReference type="SUPFAM" id="SSF49313">
    <property type="entry name" value="Cadherin-like"/>
    <property type="match status" value="6"/>
</dbReference>
<sequence length="589" mass="65519">MSSSGIIHYVVAKDDDDGESARITYSIVAGNQDSWFHIDSNTGALSLLHRLRAPTVIRVRATDNGEVPKYAEQNITLYIMSNRRQWEYFPQSKYAVTIHKESPIGTLLHDFYADTFERPSLKLISNFVGDTSIFTLTNDGKLLTSALPTEKDYNLVVVAVDNHNRSDWASVNVHILIGNLNPPRITSTSCGNLTIRENIQINELTRILAQDDDEGNDGLVDFNIVAGNENNVFSINKSTGIISCRQLDREQKSEYFLVITAEDHGVPARADTCTIRITVADDNDNAPLFIDGTPDYIEINDSTTDTCTIRITVADDNDNAPLFIDGTPDYIEINDSTTVGSILAKVSAKDNDTGSNGKVIYSIVEDKSGLLDIREENGEIFFARDHPIVQKEFDIRVRAEDEGFSRVLYSEKAMRLMLKRSKSEWDGPQPSFLSQHYTGFVKEGLPKGQLVLQISSSDRIFGDAPLTYSIVSGNVDGAFEVDNDGRIMTTQQLDREIEHEYLLKIVGNGHHNVVPETAVRIRAAPIGTLVASVTATDVDIDTHLEYSLNPASQLFSINRFSGAIHLIGNLDYETAREHRLNIEVISEHF</sequence>
<keyword evidence="11" id="KW-1185">Reference proteome</keyword>
<dbReference type="Pfam" id="PF00028">
    <property type="entry name" value="Cadherin"/>
    <property type="match status" value="5"/>
</dbReference>
<name>A0A9J2PVJ9_ASCLU</name>
<dbReference type="GO" id="GO:0007156">
    <property type="term" value="P:homophilic cell adhesion via plasma membrane adhesion molecules"/>
    <property type="evidence" value="ECO:0007669"/>
    <property type="project" value="InterPro"/>
</dbReference>
<accession>A0A9J2PVJ9</accession>
<feature type="domain" description="Cadherin" evidence="10">
    <location>
        <begin position="325"/>
        <end position="432"/>
    </location>
</feature>
<comment type="subcellular location">
    <subcellularLocation>
        <location evidence="1">Membrane</location>
    </subcellularLocation>
</comment>
<evidence type="ECO:0000256" key="9">
    <source>
        <dbReference type="PROSITE-ProRule" id="PRU00043"/>
    </source>
</evidence>
<proteinExistence type="predicted"/>
<dbReference type="GO" id="GO:0005509">
    <property type="term" value="F:calcium ion binding"/>
    <property type="evidence" value="ECO:0007669"/>
    <property type="project" value="UniProtKB-UniRule"/>
</dbReference>
<dbReference type="PANTHER" id="PTHR24026">
    <property type="entry name" value="FAT ATYPICAL CADHERIN-RELATED"/>
    <property type="match status" value="1"/>
</dbReference>
<evidence type="ECO:0000256" key="8">
    <source>
        <dbReference type="ARBA" id="ARBA00023180"/>
    </source>
</evidence>
<dbReference type="GO" id="GO:0007411">
    <property type="term" value="P:axon guidance"/>
    <property type="evidence" value="ECO:0007669"/>
    <property type="project" value="UniProtKB-ARBA"/>
</dbReference>
<keyword evidence="7" id="KW-0472">Membrane</keyword>
<keyword evidence="6" id="KW-1133">Transmembrane helix</keyword>
<dbReference type="Gene3D" id="2.60.40.60">
    <property type="entry name" value="Cadherins"/>
    <property type="match status" value="6"/>
</dbReference>
<protein>
    <submittedName>
        <fullName evidence="12">Cadherin domain-containing protein</fullName>
    </submittedName>
</protein>
<keyword evidence="5" id="KW-0130">Cell adhesion</keyword>
<feature type="domain" description="Cadherin" evidence="10">
    <location>
        <begin position="433"/>
        <end position="552"/>
    </location>
</feature>
<evidence type="ECO:0000259" key="10">
    <source>
        <dbReference type="PROSITE" id="PS50268"/>
    </source>
</evidence>
<dbReference type="Proteomes" id="UP000036681">
    <property type="component" value="Unplaced"/>
</dbReference>
<evidence type="ECO:0000256" key="1">
    <source>
        <dbReference type="ARBA" id="ARBA00004370"/>
    </source>
</evidence>
<dbReference type="CDD" id="cd11304">
    <property type="entry name" value="Cadherin_repeat"/>
    <property type="match status" value="5"/>
</dbReference>
<evidence type="ECO:0000256" key="2">
    <source>
        <dbReference type="ARBA" id="ARBA00022692"/>
    </source>
</evidence>
<reference evidence="12" key="1">
    <citation type="submission" date="2023-03" db="UniProtKB">
        <authorList>
            <consortium name="WormBaseParasite"/>
        </authorList>
    </citation>
    <scope>IDENTIFICATION</scope>
</reference>
<dbReference type="GO" id="GO:0005886">
    <property type="term" value="C:plasma membrane"/>
    <property type="evidence" value="ECO:0007669"/>
    <property type="project" value="UniProtKB-SubCell"/>
</dbReference>
<dbReference type="InterPro" id="IPR002126">
    <property type="entry name" value="Cadherin-like_dom"/>
</dbReference>
<dbReference type="WBParaSite" id="ALUE_0001342801-mRNA-1">
    <property type="protein sequence ID" value="ALUE_0001342801-mRNA-1"/>
    <property type="gene ID" value="ALUE_0001342801"/>
</dbReference>